<dbReference type="EMBL" id="NWBP01000011">
    <property type="protein sequence ID" value="PCC83453.1"/>
    <property type="molecule type" value="Genomic_DNA"/>
</dbReference>
<sequence>MGLMKMGRGEVVRVDMTAPFRALIFPFLELILITGVAWMGIGWADVHGLDRNLRNGIVLIWALLSLWRFGMPLYRARRRRFIVTNLRVIAREGGHIDSIPLQDIRGARRRRGGISLAIHGYERPMYFSSIPRAKRVEEILNEQELF</sequence>
<feature type="transmembrane region" description="Helical" evidence="1">
    <location>
        <begin position="20"/>
        <end position="41"/>
    </location>
</feature>
<keyword evidence="1" id="KW-0812">Transmembrane</keyword>
<name>A0A2A4AKK5_9CORY</name>
<evidence type="ECO:0008006" key="4">
    <source>
        <dbReference type="Google" id="ProtNLM"/>
    </source>
</evidence>
<proteinExistence type="predicted"/>
<organism evidence="2 3">
    <name type="scientific">Corynebacterium accolens</name>
    <dbReference type="NCBI Taxonomy" id="38284"/>
    <lineage>
        <taxon>Bacteria</taxon>
        <taxon>Bacillati</taxon>
        <taxon>Actinomycetota</taxon>
        <taxon>Actinomycetes</taxon>
        <taxon>Mycobacteriales</taxon>
        <taxon>Corynebacteriaceae</taxon>
        <taxon>Corynebacterium</taxon>
    </lineage>
</organism>
<protein>
    <recommendedName>
        <fullName evidence="4">DUF304 domain-containing protein</fullName>
    </recommendedName>
</protein>
<dbReference type="AlphaFoldDB" id="A0A2A4AKK5"/>
<evidence type="ECO:0000256" key="1">
    <source>
        <dbReference type="SAM" id="Phobius"/>
    </source>
</evidence>
<keyword evidence="1" id="KW-1133">Transmembrane helix</keyword>
<keyword evidence="1" id="KW-0472">Membrane</keyword>
<reference evidence="2 3" key="1">
    <citation type="submission" date="2017-09" db="EMBL/GenBank/DDBJ databases">
        <title>Draft Genome Sequence of Corynebacterium accolens AH4003.</title>
        <authorList>
            <person name="Chen Y."/>
            <person name="Oosthuysen W.F."/>
            <person name="Kelley S."/>
            <person name="Horswill A."/>
        </authorList>
    </citation>
    <scope>NUCLEOTIDE SEQUENCE [LARGE SCALE GENOMIC DNA]</scope>
    <source>
        <strain evidence="2 3">AH4003</strain>
    </source>
</reference>
<feature type="transmembrane region" description="Helical" evidence="1">
    <location>
        <begin position="53"/>
        <end position="70"/>
    </location>
</feature>
<evidence type="ECO:0000313" key="3">
    <source>
        <dbReference type="Proteomes" id="UP000218690"/>
    </source>
</evidence>
<accession>A0A2A4AKK5</accession>
<dbReference type="Proteomes" id="UP000218690">
    <property type="component" value="Unassembled WGS sequence"/>
</dbReference>
<evidence type="ECO:0000313" key="2">
    <source>
        <dbReference type="EMBL" id="PCC83453.1"/>
    </source>
</evidence>
<comment type="caution">
    <text evidence="2">The sequence shown here is derived from an EMBL/GenBank/DDBJ whole genome shotgun (WGS) entry which is preliminary data.</text>
</comment>
<gene>
    <name evidence="2" type="ORF">COM45_03640</name>
</gene>